<reference evidence="2 3" key="1">
    <citation type="submission" date="2020-01" db="EMBL/GenBank/DDBJ databases">
        <title>Identification and distribution of gene clusters putatively required for synthesis of sphingolipid metabolism inhibitors in phylogenetically diverse species of the filamentous fungus Fusarium.</title>
        <authorList>
            <person name="Kim H.-S."/>
            <person name="Busman M."/>
            <person name="Brown D.W."/>
            <person name="Divon H."/>
            <person name="Uhlig S."/>
            <person name="Proctor R.H."/>
        </authorList>
    </citation>
    <scope>NUCLEOTIDE SEQUENCE [LARGE SCALE GENOMIC DNA]</scope>
    <source>
        <strain evidence="2 3">NRRL 20459</strain>
    </source>
</reference>
<comment type="caution">
    <text evidence="2">The sequence shown here is derived from an EMBL/GenBank/DDBJ whole genome shotgun (WGS) entry which is preliminary data.</text>
</comment>
<gene>
    <name evidence="2" type="ORF">FALBO_9169</name>
</gene>
<feature type="compositionally biased region" description="Polar residues" evidence="1">
    <location>
        <begin position="41"/>
        <end position="65"/>
    </location>
</feature>
<protein>
    <submittedName>
        <fullName evidence="2">Uncharacterized protein</fullName>
    </submittedName>
</protein>
<evidence type="ECO:0000313" key="2">
    <source>
        <dbReference type="EMBL" id="KAF4463999.1"/>
    </source>
</evidence>
<evidence type="ECO:0000313" key="3">
    <source>
        <dbReference type="Proteomes" id="UP000554235"/>
    </source>
</evidence>
<sequence>MSQQRQRASARSPWSWKLHWAHLSASAQGSSRPEAALIIANSGSHRSPNPKTSPRASQASLQTSLRPRGSCQGVPSVLADDGGDEMGWDRDKMARGDLNGVLSTKSSGGSGRWQAGRSKMRWGHVAASRSPPVRWLPSFRPFSVMIAAVTVSKHASSRTRHLAWYLEPPERVHVQVQHDYLLYLVSIQRQRDYQCVQYCKKPWPTTSSCQLLELVLELSLSTLSPCLETAAAPWPSSFGPSTGRHAASSSGTQAHRPPSQGISHGHPIHPDAPGLHDAQQISSIKTNKPGRYISVIPYYTLSPLRAGLAGGGNLVFNYALYASPRMSFRFSVGESGGGPAGSEKMLSRYSVPS</sequence>
<dbReference type="EMBL" id="JAADYS010001257">
    <property type="protein sequence ID" value="KAF4463999.1"/>
    <property type="molecule type" value="Genomic_DNA"/>
</dbReference>
<name>A0A8H4L9V2_9HYPO</name>
<keyword evidence="3" id="KW-1185">Reference proteome</keyword>
<dbReference type="Proteomes" id="UP000554235">
    <property type="component" value="Unassembled WGS sequence"/>
</dbReference>
<feature type="region of interest" description="Disordered" evidence="1">
    <location>
        <begin position="25"/>
        <end position="92"/>
    </location>
</feature>
<feature type="region of interest" description="Disordered" evidence="1">
    <location>
        <begin position="333"/>
        <end position="353"/>
    </location>
</feature>
<evidence type="ECO:0000256" key="1">
    <source>
        <dbReference type="SAM" id="MobiDB-lite"/>
    </source>
</evidence>
<accession>A0A8H4L9V2</accession>
<organism evidence="2 3">
    <name type="scientific">Fusarium albosuccineum</name>
    <dbReference type="NCBI Taxonomy" id="1237068"/>
    <lineage>
        <taxon>Eukaryota</taxon>
        <taxon>Fungi</taxon>
        <taxon>Dikarya</taxon>
        <taxon>Ascomycota</taxon>
        <taxon>Pezizomycotina</taxon>
        <taxon>Sordariomycetes</taxon>
        <taxon>Hypocreomycetidae</taxon>
        <taxon>Hypocreales</taxon>
        <taxon>Nectriaceae</taxon>
        <taxon>Fusarium</taxon>
        <taxon>Fusarium decemcellulare species complex</taxon>
    </lineage>
</organism>
<dbReference type="AlphaFoldDB" id="A0A8H4L9V2"/>
<proteinExistence type="predicted"/>
<feature type="region of interest" description="Disordered" evidence="1">
    <location>
        <begin position="238"/>
        <end position="276"/>
    </location>
</feature>